<evidence type="ECO:0000313" key="3">
    <source>
        <dbReference type="Proteomes" id="UP001328107"/>
    </source>
</evidence>
<keyword evidence="3" id="KW-1185">Reference proteome</keyword>
<accession>A0AAN5DGS5</accession>
<comment type="caution">
    <text evidence="2">The sequence shown here is derived from an EMBL/GenBank/DDBJ whole genome shotgun (WGS) entry which is preliminary data.</text>
</comment>
<feature type="chain" id="PRO_5042990953" description="Saposin B-type domain-containing protein" evidence="1">
    <location>
        <begin position="36"/>
        <end position="126"/>
    </location>
</feature>
<evidence type="ECO:0000313" key="2">
    <source>
        <dbReference type="EMBL" id="GMR62510.1"/>
    </source>
</evidence>
<sequence length="126" mass="14043">SGPFSPRELFIPCLHSIEMSRLFLLLLALLCSSAAAPIDSVDDIDPQKLCKECPKLINLFLNNQKVEKIVLKKLCVKLLQSDDSNPMVKVCAAGFMGEMEFAKEEMKEHGTTPAQICQRLRICPAH</sequence>
<proteinExistence type="predicted"/>
<dbReference type="EMBL" id="BTRK01000006">
    <property type="protein sequence ID" value="GMR62510.1"/>
    <property type="molecule type" value="Genomic_DNA"/>
</dbReference>
<organism evidence="2 3">
    <name type="scientific">Pristionchus mayeri</name>
    <dbReference type="NCBI Taxonomy" id="1317129"/>
    <lineage>
        <taxon>Eukaryota</taxon>
        <taxon>Metazoa</taxon>
        <taxon>Ecdysozoa</taxon>
        <taxon>Nematoda</taxon>
        <taxon>Chromadorea</taxon>
        <taxon>Rhabditida</taxon>
        <taxon>Rhabditina</taxon>
        <taxon>Diplogasteromorpha</taxon>
        <taxon>Diplogasteroidea</taxon>
        <taxon>Neodiplogasteridae</taxon>
        <taxon>Pristionchus</taxon>
    </lineage>
</organism>
<gene>
    <name evidence="2" type="ORF">PMAYCL1PPCAC_32705</name>
</gene>
<keyword evidence="1" id="KW-0732">Signal</keyword>
<evidence type="ECO:0000256" key="1">
    <source>
        <dbReference type="SAM" id="SignalP"/>
    </source>
</evidence>
<reference evidence="3" key="1">
    <citation type="submission" date="2022-10" db="EMBL/GenBank/DDBJ databases">
        <title>Genome assembly of Pristionchus species.</title>
        <authorList>
            <person name="Yoshida K."/>
            <person name="Sommer R.J."/>
        </authorList>
    </citation>
    <scope>NUCLEOTIDE SEQUENCE [LARGE SCALE GENOMIC DNA]</scope>
    <source>
        <strain evidence="3">RS5460</strain>
    </source>
</reference>
<dbReference type="Proteomes" id="UP001328107">
    <property type="component" value="Unassembled WGS sequence"/>
</dbReference>
<feature type="signal peptide" evidence="1">
    <location>
        <begin position="1"/>
        <end position="35"/>
    </location>
</feature>
<dbReference type="AlphaFoldDB" id="A0AAN5DGS5"/>
<feature type="non-terminal residue" evidence="2">
    <location>
        <position position="1"/>
    </location>
</feature>
<name>A0AAN5DGS5_9BILA</name>
<protein>
    <recommendedName>
        <fullName evidence="4">Saposin B-type domain-containing protein</fullName>
    </recommendedName>
</protein>
<evidence type="ECO:0008006" key="4">
    <source>
        <dbReference type="Google" id="ProtNLM"/>
    </source>
</evidence>